<dbReference type="Proteomes" id="UP001254608">
    <property type="component" value="Unassembled WGS sequence"/>
</dbReference>
<evidence type="ECO:0000313" key="7">
    <source>
        <dbReference type="Proteomes" id="UP001254608"/>
    </source>
</evidence>
<evidence type="ECO:0000313" key="6">
    <source>
        <dbReference type="EMBL" id="MDT0496073.1"/>
    </source>
</evidence>
<dbReference type="PANTHER" id="PTHR39455:SF1">
    <property type="entry name" value="CELL DIVISION PROTEIN ZAPD"/>
    <property type="match status" value="1"/>
</dbReference>
<comment type="function">
    <text evidence="5">Cell division factor that enhances FtsZ-ring assembly. Directly interacts with FtsZ and promotes bundling of FtsZ protofilaments, with a reduction in FtsZ GTPase activity.</text>
</comment>
<keyword evidence="7" id="KW-1185">Reference proteome</keyword>
<name>A0ABU2WDW1_9GAMM</name>
<dbReference type="InterPro" id="IPR036268">
    <property type="entry name" value="ZapD_sf"/>
</dbReference>
<dbReference type="Pfam" id="PF07072">
    <property type="entry name" value="ZapD"/>
    <property type="match status" value="1"/>
</dbReference>
<dbReference type="HAMAP" id="MF_01092">
    <property type="entry name" value="ZapD"/>
    <property type="match status" value="1"/>
</dbReference>
<gene>
    <name evidence="5 6" type="primary">zapD</name>
    <name evidence="6" type="ORF">RM530_01655</name>
</gene>
<reference evidence="6 7" key="1">
    <citation type="submission" date="2023-09" db="EMBL/GenBank/DDBJ databases">
        <authorList>
            <person name="Rey-Velasco X."/>
        </authorList>
    </citation>
    <scope>NUCLEOTIDE SEQUENCE [LARGE SCALE GENOMIC DNA]</scope>
    <source>
        <strain evidence="6 7">W345</strain>
    </source>
</reference>
<organism evidence="6 7">
    <name type="scientific">Banduia mediterranea</name>
    <dbReference type="NCBI Taxonomy" id="3075609"/>
    <lineage>
        <taxon>Bacteria</taxon>
        <taxon>Pseudomonadati</taxon>
        <taxon>Pseudomonadota</taxon>
        <taxon>Gammaproteobacteria</taxon>
        <taxon>Nevskiales</taxon>
        <taxon>Algiphilaceae</taxon>
        <taxon>Banduia</taxon>
    </lineage>
</organism>
<comment type="subunit">
    <text evidence="5">Interacts with FtsZ.</text>
</comment>
<sequence>MSEISTNWIAYEQPLNERLRSFLRLEFLFSRHRHHRADESVWGVRATLQSLLDILTLLGRSDFKSELLKELLEQHNLLSRLASRSDVDPERLSKTLKEIDEAVNGLQTIGSHFVSGALRDNEFLIAVLNRTTIPGGTCSFDVPILHHWLSQPYEVIKRDLDAWFADLRAFERSINLYLKLLRAGTEPTEERAPAGMFVYSPQGTFTLLRVLVPAQLHVYPEISAGRHRFSIRFMSGRDVNMRPSQAATDITFKLHCCVL</sequence>
<evidence type="ECO:0000256" key="4">
    <source>
        <dbReference type="ARBA" id="ARBA00023306"/>
    </source>
</evidence>
<dbReference type="SUPFAM" id="SSF160950">
    <property type="entry name" value="YacF-like"/>
    <property type="match status" value="1"/>
</dbReference>
<dbReference type="Gene3D" id="1.10.3900.10">
    <property type="entry name" value="YacF-like"/>
    <property type="match status" value="1"/>
</dbReference>
<protein>
    <recommendedName>
        <fullName evidence="5">Cell division protein ZapD</fullName>
    </recommendedName>
    <alternativeName>
        <fullName evidence="5">Z ring-associated protein D</fullName>
    </alternativeName>
</protein>
<dbReference type="RefSeq" id="WP_311363465.1">
    <property type="nucleotide sequence ID" value="NZ_JAVRIC010000002.1"/>
</dbReference>
<dbReference type="InterPro" id="IPR027462">
    <property type="entry name" value="ZapD_C"/>
</dbReference>
<evidence type="ECO:0000256" key="1">
    <source>
        <dbReference type="ARBA" id="ARBA00022490"/>
    </source>
</evidence>
<evidence type="ECO:0000256" key="5">
    <source>
        <dbReference type="HAMAP-Rule" id="MF_01092"/>
    </source>
</evidence>
<comment type="similarity">
    <text evidence="5">Belongs to the ZapD family.</text>
</comment>
<dbReference type="EMBL" id="JAVRIC010000002">
    <property type="protein sequence ID" value="MDT0496073.1"/>
    <property type="molecule type" value="Genomic_DNA"/>
</dbReference>
<keyword evidence="1 5" id="KW-0963">Cytoplasm</keyword>
<comment type="subcellular location">
    <subcellularLocation>
        <location evidence="5">Cytoplasm</location>
    </subcellularLocation>
    <text evidence="5">Localizes to mid-cell in an FtsZ-dependent manner.</text>
</comment>
<dbReference type="Gene3D" id="2.60.440.10">
    <property type="entry name" value="YacF-like domains"/>
    <property type="match status" value="1"/>
</dbReference>
<comment type="caution">
    <text evidence="6">The sequence shown here is derived from an EMBL/GenBank/DDBJ whole genome shotgun (WGS) entry which is preliminary data.</text>
</comment>
<keyword evidence="3 5" id="KW-0717">Septation</keyword>
<dbReference type="GO" id="GO:0051301">
    <property type="term" value="P:cell division"/>
    <property type="evidence" value="ECO:0007669"/>
    <property type="project" value="UniProtKB-KW"/>
</dbReference>
<evidence type="ECO:0000256" key="2">
    <source>
        <dbReference type="ARBA" id="ARBA00022618"/>
    </source>
</evidence>
<dbReference type="PANTHER" id="PTHR39455">
    <property type="entry name" value="CELL DIVISION PROTEIN ZAPD"/>
    <property type="match status" value="1"/>
</dbReference>
<dbReference type="NCBIfam" id="NF003656">
    <property type="entry name" value="PRK05287.1-4"/>
    <property type="match status" value="1"/>
</dbReference>
<dbReference type="InterPro" id="IPR009777">
    <property type="entry name" value="ZapD"/>
</dbReference>
<accession>A0ABU2WDW1</accession>
<evidence type="ECO:0000256" key="3">
    <source>
        <dbReference type="ARBA" id="ARBA00023210"/>
    </source>
</evidence>
<keyword evidence="2 5" id="KW-0132">Cell division</keyword>
<proteinExistence type="inferred from homology"/>
<keyword evidence="4 5" id="KW-0131">Cell cycle</keyword>